<dbReference type="PANTHER" id="PTHR33377:SF92">
    <property type="entry name" value="NB-ARC DOMAIN-CONTAINING PROTEIN"/>
    <property type="match status" value="1"/>
</dbReference>
<name>A0A811NPE1_9POAL</name>
<sequence>MEICLSAVLGELTTRSINFVLRKLSKPPALKVEDCLDKVLLRVQVIVDEAMGRRITNQAMLQQLDMLRDAMHRGYYMIEAYRCQSHNKEKDKDHILSHSSQSSKAISAQNFCFSSSGTSTQILEEMNGVLDSLSSMVLDASELILFLESYPRMYREPYSMHILLRNCMFGRQMETELIINFLLHSESGSTEELEVLPIVGPGRVGKSTLVAHVCKDERIRNHFSEIFFLHKHDFIDGEHPFSNERCGMKHQSSLSNSNSERRLLVVELIGDLDEDTWGRLYSAFKWSVQSSSKIIVTSRSDKIIKFGTTQALTLKYLSQEAYWYFFKTLTFGSLDPKTHPRLTGIAMEISRTLNGSLIAANVTSLVLRGNFDIHFWCKVLAFLRGSYQKHVSRFGDHPIDLMNQNRPARFERIAARSEDFIVHCEHQRSSQEDVPGIKLHDLVYGSIKPQGKFEVLAWKSEIPPYYSYVYASEIPELKTKAAKRKRSMKNEVVPC</sequence>
<organism evidence="1 2">
    <name type="scientific">Miscanthus lutarioriparius</name>
    <dbReference type="NCBI Taxonomy" id="422564"/>
    <lineage>
        <taxon>Eukaryota</taxon>
        <taxon>Viridiplantae</taxon>
        <taxon>Streptophyta</taxon>
        <taxon>Embryophyta</taxon>
        <taxon>Tracheophyta</taxon>
        <taxon>Spermatophyta</taxon>
        <taxon>Magnoliopsida</taxon>
        <taxon>Liliopsida</taxon>
        <taxon>Poales</taxon>
        <taxon>Poaceae</taxon>
        <taxon>PACMAD clade</taxon>
        <taxon>Panicoideae</taxon>
        <taxon>Andropogonodae</taxon>
        <taxon>Andropogoneae</taxon>
        <taxon>Saccharinae</taxon>
        <taxon>Miscanthus</taxon>
    </lineage>
</organism>
<dbReference type="Gene3D" id="3.40.50.300">
    <property type="entry name" value="P-loop containing nucleotide triphosphate hydrolases"/>
    <property type="match status" value="1"/>
</dbReference>
<proteinExistence type="predicted"/>
<evidence type="ECO:0000313" key="2">
    <source>
        <dbReference type="Proteomes" id="UP000604825"/>
    </source>
</evidence>
<dbReference type="GO" id="GO:0043531">
    <property type="term" value="F:ADP binding"/>
    <property type="evidence" value="ECO:0007669"/>
    <property type="project" value="InterPro"/>
</dbReference>
<dbReference type="Proteomes" id="UP000604825">
    <property type="component" value="Unassembled WGS sequence"/>
</dbReference>
<evidence type="ECO:0008006" key="3">
    <source>
        <dbReference type="Google" id="ProtNLM"/>
    </source>
</evidence>
<dbReference type="EMBL" id="CAJGYO010000004">
    <property type="protein sequence ID" value="CAD6227050.1"/>
    <property type="molecule type" value="Genomic_DNA"/>
</dbReference>
<dbReference type="OrthoDB" id="649712at2759"/>
<comment type="caution">
    <text evidence="1">The sequence shown here is derived from an EMBL/GenBank/DDBJ whole genome shotgun (WGS) entry which is preliminary data.</text>
</comment>
<protein>
    <recommendedName>
        <fullName evidence="3">NB-ARC domain-containing protein</fullName>
    </recommendedName>
</protein>
<reference evidence="1" key="1">
    <citation type="submission" date="2020-10" db="EMBL/GenBank/DDBJ databases">
        <authorList>
            <person name="Han B."/>
            <person name="Lu T."/>
            <person name="Zhao Q."/>
            <person name="Huang X."/>
            <person name="Zhao Y."/>
        </authorList>
    </citation>
    <scope>NUCLEOTIDE SEQUENCE</scope>
</reference>
<accession>A0A811NPE1</accession>
<dbReference type="PANTHER" id="PTHR33377">
    <property type="entry name" value="OS10G0134700 PROTEIN-RELATED"/>
    <property type="match status" value="1"/>
</dbReference>
<evidence type="ECO:0000313" key="1">
    <source>
        <dbReference type="EMBL" id="CAD6227050.1"/>
    </source>
</evidence>
<dbReference type="AlphaFoldDB" id="A0A811NPE1"/>
<keyword evidence="2" id="KW-1185">Reference proteome</keyword>
<dbReference type="SUPFAM" id="SSF52540">
    <property type="entry name" value="P-loop containing nucleoside triphosphate hydrolases"/>
    <property type="match status" value="1"/>
</dbReference>
<gene>
    <name evidence="1" type="ORF">NCGR_LOCUS18693</name>
</gene>
<dbReference type="InterPro" id="IPR027417">
    <property type="entry name" value="P-loop_NTPase"/>
</dbReference>